<dbReference type="SUPFAM" id="SSF53092">
    <property type="entry name" value="Creatinase/prolidase N-terminal domain"/>
    <property type="match status" value="1"/>
</dbReference>
<protein>
    <submittedName>
        <fullName evidence="6">Proline dipeptidase</fullName>
    </submittedName>
</protein>
<gene>
    <name evidence="6" type="primary">pepQ1</name>
    <name evidence="6" type="ordered locus">PECL_1347</name>
</gene>
<dbReference type="InterPro" id="IPR000587">
    <property type="entry name" value="Creatinase_N"/>
</dbReference>
<evidence type="ECO:0000256" key="2">
    <source>
        <dbReference type="ARBA" id="ARBA00022801"/>
    </source>
</evidence>
<evidence type="ECO:0000313" key="6">
    <source>
        <dbReference type="EMBL" id="AEV95573.1"/>
    </source>
</evidence>
<dbReference type="Proteomes" id="UP000005444">
    <property type="component" value="Chromosome"/>
</dbReference>
<dbReference type="RefSeq" id="WP_014215767.1">
    <property type="nucleotide sequence ID" value="NC_016605.1"/>
</dbReference>
<dbReference type="HOGENOM" id="CLU_017266_4_0_9"/>
<keyword evidence="1 3" id="KW-0479">Metal-binding</keyword>
<dbReference type="PANTHER" id="PTHR46112:SF3">
    <property type="entry name" value="AMINOPEPTIDASE YPDF"/>
    <property type="match status" value="1"/>
</dbReference>
<dbReference type="PROSITE" id="PS00491">
    <property type="entry name" value="PROLINE_PEPTIDASE"/>
    <property type="match status" value="1"/>
</dbReference>
<dbReference type="STRING" id="701521.PECL_1347"/>
<accession>G8PEG4</accession>
<dbReference type="eggNOG" id="COG0006">
    <property type="taxonomic scope" value="Bacteria"/>
</dbReference>
<organism evidence="6 7">
    <name type="scientific">Pediococcus claussenii (strain ATCC BAA-344 / DSM 14800 / JCM 18046 / KCTC 3811 / LMG 21948 / P06)</name>
    <dbReference type="NCBI Taxonomy" id="701521"/>
    <lineage>
        <taxon>Bacteria</taxon>
        <taxon>Bacillati</taxon>
        <taxon>Bacillota</taxon>
        <taxon>Bacilli</taxon>
        <taxon>Lactobacillales</taxon>
        <taxon>Lactobacillaceae</taxon>
        <taxon>Pediococcus</taxon>
    </lineage>
</organism>
<keyword evidence="7" id="KW-1185">Reference proteome</keyword>
<dbReference type="InterPro" id="IPR050659">
    <property type="entry name" value="Peptidase_M24B"/>
</dbReference>
<dbReference type="InterPro" id="IPR001131">
    <property type="entry name" value="Peptidase_M24B_aminopep-P_CS"/>
</dbReference>
<dbReference type="InterPro" id="IPR000994">
    <property type="entry name" value="Pept_M24"/>
</dbReference>
<dbReference type="SUPFAM" id="SSF55920">
    <property type="entry name" value="Creatinase/aminopeptidase"/>
    <property type="match status" value="1"/>
</dbReference>
<keyword evidence="2" id="KW-0378">Hydrolase</keyword>
<evidence type="ECO:0000313" key="7">
    <source>
        <dbReference type="Proteomes" id="UP000005444"/>
    </source>
</evidence>
<dbReference type="InterPro" id="IPR036005">
    <property type="entry name" value="Creatinase/aminopeptidase-like"/>
</dbReference>
<evidence type="ECO:0000259" key="5">
    <source>
        <dbReference type="Pfam" id="PF01321"/>
    </source>
</evidence>
<dbReference type="InterPro" id="IPR029149">
    <property type="entry name" value="Creatin/AminoP/Spt16_N"/>
</dbReference>
<dbReference type="CDD" id="cd01092">
    <property type="entry name" value="APP-like"/>
    <property type="match status" value="1"/>
</dbReference>
<dbReference type="PANTHER" id="PTHR46112">
    <property type="entry name" value="AMINOPEPTIDASE"/>
    <property type="match status" value="1"/>
</dbReference>
<dbReference type="Pfam" id="PF00557">
    <property type="entry name" value="Peptidase_M24"/>
    <property type="match status" value="1"/>
</dbReference>
<dbReference type="Gene3D" id="3.90.230.10">
    <property type="entry name" value="Creatinase/methionine aminopeptidase superfamily"/>
    <property type="match status" value="1"/>
</dbReference>
<dbReference type="PATRIC" id="fig|701521.8.peg.1252"/>
<dbReference type="AlphaFoldDB" id="G8PEG4"/>
<dbReference type="GO" id="GO:0046872">
    <property type="term" value="F:metal ion binding"/>
    <property type="evidence" value="ECO:0007669"/>
    <property type="project" value="UniProtKB-KW"/>
</dbReference>
<dbReference type="GO" id="GO:0016787">
    <property type="term" value="F:hydrolase activity"/>
    <property type="evidence" value="ECO:0007669"/>
    <property type="project" value="UniProtKB-KW"/>
</dbReference>
<sequence>MSNINQVRLTLRDSALLISDYYNIQYLTGFRGAEGDAKILLTPQKSYIITDSRYEEELATSVYDSFEVQITRSFDEAVVQLLNRENITTLQFEDTLSYREYRLLKSHSRLKLSASRELIDKVRSIKTPSEIGAIKAANELSSEGYQYVLNFIKAGMTEKEVATSLDDWMKSHGSTGASFETIVASGPRAAMPHGSATSKIIQNGEMVTLDFGYYVDGYTSDITRTFAVGNPSSKMKEIYEIVLYAQELVINTIHNGVGGPDLDQVGRDYITSKGFGKEFNHGMGHGIGLNIHEYPQSYGGMQKYQTHTNEIITVEPGIYVEGLGGVRIEDDLLVTKDGYKDLTTAPKNLIIV</sequence>
<evidence type="ECO:0000259" key="4">
    <source>
        <dbReference type="Pfam" id="PF00557"/>
    </source>
</evidence>
<dbReference type="Gene3D" id="3.40.350.10">
    <property type="entry name" value="Creatinase/prolidase N-terminal domain"/>
    <property type="match status" value="1"/>
</dbReference>
<feature type="domain" description="Creatinase N-terminal" evidence="5">
    <location>
        <begin position="14"/>
        <end position="125"/>
    </location>
</feature>
<dbReference type="Pfam" id="PF01321">
    <property type="entry name" value="Creatinase_N"/>
    <property type="match status" value="1"/>
</dbReference>
<reference evidence="6 7" key="1">
    <citation type="journal article" date="2012" name="J. Bacteriol.">
        <title>Complete Genome Sequence of the Beer Spoilage Organism Pediococcus claussenii ATCC BAA-344T.</title>
        <authorList>
            <person name="Pittet V."/>
            <person name="Abegunde T."/>
            <person name="Marfleet T."/>
            <person name="Haakensen M."/>
            <person name="Morrow K."/>
            <person name="Jayaprakash T."/>
            <person name="Schroeder K."/>
            <person name="Trost B."/>
            <person name="Byrns S."/>
            <person name="Bergsveinson J."/>
            <person name="Kusalik A."/>
            <person name="Ziola B."/>
        </authorList>
    </citation>
    <scope>NUCLEOTIDE SEQUENCE [LARGE SCALE GENOMIC DNA]</scope>
    <source>
        <strain evidence="6 7">ATCC BAA-344</strain>
    </source>
</reference>
<name>G8PEG4_PEDCP</name>
<evidence type="ECO:0000256" key="1">
    <source>
        <dbReference type="ARBA" id="ARBA00022723"/>
    </source>
</evidence>
<evidence type="ECO:0000256" key="3">
    <source>
        <dbReference type="RuleBase" id="RU000590"/>
    </source>
</evidence>
<dbReference type="EMBL" id="CP003137">
    <property type="protein sequence ID" value="AEV95573.1"/>
    <property type="molecule type" value="Genomic_DNA"/>
</dbReference>
<feature type="domain" description="Peptidase M24" evidence="4">
    <location>
        <begin position="133"/>
        <end position="336"/>
    </location>
</feature>
<proteinExistence type="inferred from homology"/>
<dbReference type="KEGG" id="pce:PECL_1347"/>
<comment type="similarity">
    <text evidence="3">Belongs to the peptidase M24B family.</text>
</comment>